<dbReference type="STRING" id="1183438.GKIL_1337"/>
<dbReference type="CDD" id="cd02440">
    <property type="entry name" value="AdoMet_MTases"/>
    <property type="match status" value="1"/>
</dbReference>
<dbReference type="GO" id="GO:0070475">
    <property type="term" value="P:rRNA base methylation"/>
    <property type="evidence" value="ECO:0007669"/>
    <property type="project" value="TreeGrafter"/>
</dbReference>
<dbReference type="AlphaFoldDB" id="U5QFC4"/>
<feature type="binding site" evidence="4">
    <location>
        <position position="288"/>
    </location>
    <ligand>
        <name>S-adenosyl-L-methionine</name>
        <dbReference type="ChEBI" id="CHEBI:59789"/>
    </ligand>
</feature>
<dbReference type="PROSITE" id="PS01230">
    <property type="entry name" value="TRMA_1"/>
    <property type="match status" value="1"/>
</dbReference>
<dbReference type="SUPFAM" id="SSF50249">
    <property type="entry name" value="Nucleic acid-binding proteins"/>
    <property type="match status" value="1"/>
</dbReference>
<dbReference type="PANTHER" id="PTHR11061:SF30">
    <property type="entry name" value="TRNA (URACIL(54)-C(5))-METHYLTRANSFERASE"/>
    <property type="match status" value="1"/>
</dbReference>
<keyword evidence="8" id="KW-1185">Reference proteome</keyword>
<feature type="binding site" evidence="4">
    <location>
        <position position="317"/>
    </location>
    <ligand>
        <name>S-adenosyl-L-methionine</name>
        <dbReference type="ChEBI" id="CHEBI:59789"/>
    </ligand>
</feature>
<dbReference type="OrthoDB" id="9804590at2"/>
<dbReference type="PANTHER" id="PTHR11061">
    <property type="entry name" value="RNA M5U METHYLTRANSFERASE"/>
    <property type="match status" value="1"/>
</dbReference>
<dbReference type="NCBIfam" id="TIGR00479">
    <property type="entry name" value="rumA"/>
    <property type="match status" value="1"/>
</dbReference>
<dbReference type="EMBL" id="CP003587">
    <property type="protein sequence ID" value="AGY57583.1"/>
    <property type="molecule type" value="Genomic_DNA"/>
</dbReference>
<organism evidence="7 8">
    <name type="scientific">Gloeobacter kilaueensis (strain ATCC BAA-2537 / CCAP 1431/1 / ULC 316 / JS1)</name>
    <dbReference type="NCBI Taxonomy" id="1183438"/>
    <lineage>
        <taxon>Bacteria</taxon>
        <taxon>Bacillati</taxon>
        <taxon>Cyanobacteriota</taxon>
        <taxon>Cyanophyceae</taxon>
        <taxon>Gloeobacterales</taxon>
        <taxon>Gloeobacteraceae</taxon>
        <taxon>Gloeobacter</taxon>
    </lineage>
</organism>
<feature type="binding site" evidence="4">
    <location>
        <position position="381"/>
    </location>
    <ligand>
        <name>S-adenosyl-L-methionine</name>
        <dbReference type="ChEBI" id="CHEBI:59789"/>
    </ligand>
</feature>
<dbReference type="InterPro" id="IPR012340">
    <property type="entry name" value="NA-bd_OB-fold"/>
</dbReference>
<feature type="domain" description="TRAM" evidence="6">
    <location>
        <begin position="4"/>
        <end position="63"/>
    </location>
</feature>
<evidence type="ECO:0000256" key="5">
    <source>
        <dbReference type="PROSITE-ProRule" id="PRU10015"/>
    </source>
</evidence>
<dbReference type="Pfam" id="PF13847">
    <property type="entry name" value="Methyltransf_31"/>
    <property type="match status" value="1"/>
</dbReference>
<keyword evidence="1 4" id="KW-0489">Methyltransferase</keyword>
<evidence type="ECO:0000256" key="4">
    <source>
        <dbReference type="PROSITE-ProRule" id="PRU01024"/>
    </source>
</evidence>
<dbReference type="SUPFAM" id="SSF53335">
    <property type="entry name" value="S-adenosyl-L-methionine-dependent methyltransferases"/>
    <property type="match status" value="1"/>
</dbReference>
<dbReference type="InterPro" id="IPR029063">
    <property type="entry name" value="SAM-dependent_MTases_sf"/>
</dbReference>
<dbReference type="RefSeq" id="WP_023172676.1">
    <property type="nucleotide sequence ID" value="NC_022600.1"/>
</dbReference>
<dbReference type="InterPro" id="IPR030390">
    <property type="entry name" value="MeTrfase_TrmA_AS"/>
</dbReference>
<proteinExistence type="inferred from homology"/>
<accession>U5QFC4</accession>
<evidence type="ECO:0000313" key="8">
    <source>
        <dbReference type="Proteomes" id="UP000017396"/>
    </source>
</evidence>
<comment type="similarity">
    <text evidence="4">Belongs to the class I-like SAM-binding methyltransferase superfamily. RNA M5U methyltransferase family.</text>
</comment>
<dbReference type="Gene3D" id="3.40.50.150">
    <property type="entry name" value="Vaccinia Virus protein VP39"/>
    <property type="match status" value="1"/>
</dbReference>
<dbReference type="PROSITE" id="PS51687">
    <property type="entry name" value="SAM_MT_RNA_M5U"/>
    <property type="match status" value="1"/>
</dbReference>
<dbReference type="InterPro" id="IPR010280">
    <property type="entry name" value="U5_MeTrfase_fam"/>
</dbReference>
<name>U5QFC4_GLOK1</name>
<dbReference type="eggNOG" id="COG2265">
    <property type="taxonomic scope" value="Bacteria"/>
</dbReference>
<feature type="active site" evidence="5">
    <location>
        <position position="408"/>
    </location>
</feature>
<dbReference type="FunFam" id="2.40.50.1070:FF:000003">
    <property type="entry name" value="23S rRNA (Uracil-5-)-methyltransferase RumA"/>
    <property type="match status" value="1"/>
</dbReference>
<dbReference type="Gene3D" id="2.40.50.1070">
    <property type="match status" value="1"/>
</dbReference>
<feature type="binding site" evidence="4">
    <location>
        <position position="338"/>
    </location>
    <ligand>
        <name>S-adenosyl-L-methionine</name>
        <dbReference type="ChEBI" id="CHEBI:59789"/>
    </ligand>
</feature>
<feature type="active site" description="Nucleophile" evidence="4">
    <location>
        <position position="408"/>
    </location>
</feature>
<reference evidence="7 8" key="1">
    <citation type="journal article" date="2013" name="PLoS ONE">
        <title>Cultivation and Complete Genome Sequencing of Gloeobacter kilaueensis sp. nov., from a Lava Cave in Kilauea Caldera, Hawai'i.</title>
        <authorList>
            <person name="Saw J.H."/>
            <person name="Schatz M."/>
            <person name="Brown M.V."/>
            <person name="Kunkel D.D."/>
            <person name="Foster J.S."/>
            <person name="Shick H."/>
            <person name="Christensen S."/>
            <person name="Hou S."/>
            <person name="Wan X."/>
            <person name="Donachie S.P."/>
        </authorList>
    </citation>
    <scope>NUCLEOTIDE SEQUENCE [LARGE SCALE GENOMIC DNA]</scope>
    <source>
        <strain evidence="8">JS</strain>
    </source>
</reference>
<evidence type="ECO:0000313" key="7">
    <source>
        <dbReference type="EMBL" id="AGY57583.1"/>
    </source>
</evidence>
<evidence type="ECO:0000256" key="3">
    <source>
        <dbReference type="ARBA" id="ARBA00022691"/>
    </source>
</evidence>
<dbReference type="EC" id="2.1.1.190" evidence="7"/>
<dbReference type="PROSITE" id="PS50926">
    <property type="entry name" value="TRAM"/>
    <property type="match status" value="1"/>
</dbReference>
<dbReference type="Gene3D" id="2.40.50.140">
    <property type="entry name" value="Nucleic acid-binding proteins"/>
    <property type="match status" value="1"/>
</dbReference>
<dbReference type="HOGENOM" id="CLU_014689_7_0_3"/>
<gene>
    <name evidence="7" type="primary">rumA</name>
    <name evidence="7" type="ORF">GKIL_1337</name>
</gene>
<evidence type="ECO:0000256" key="1">
    <source>
        <dbReference type="ARBA" id="ARBA00022603"/>
    </source>
</evidence>
<protein>
    <submittedName>
        <fullName evidence="7">RNA methyltransferase, TrmA family</fullName>
        <ecNumber evidence="7">2.1.1.190</ecNumber>
    </submittedName>
</protein>
<keyword evidence="3 4" id="KW-0949">S-adenosyl-L-methionine</keyword>
<dbReference type="InterPro" id="IPR002792">
    <property type="entry name" value="TRAM_dom"/>
</dbReference>
<keyword evidence="2 4" id="KW-0808">Transferase</keyword>
<dbReference type="PATRIC" id="fig|1183438.3.peg.1317"/>
<dbReference type="Proteomes" id="UP000017396">
    <property type="component" value="Chromosome"/>
</dbReference>
<dbReference type="GO" id="GO:0070041">
    <property type="term" value="F:rRNA (uridine-C5-)-methyltransferase activity"/>
    <property type="evidence" value="ECO:0007669"/>
    <property type="project" value="TreeGrafter"/>
</dbReference>
<dbReference type="InterPro" id="IPR025714">
    <property type="entry name" value="Methyltranfer_dom"/>
</dbReference>
<sequence length="454" mass="49278">MTAAALQGELVTVEITALAAGGDGIARLPDGRVLFVGDAVPGDRAEVRLVHLKKDCAFGQVRRVLEASPERVTPACPVADRCGSCQWQAVAYPAQLTAKRSQVQDALVHLGGFEDVPVEPVIAQVRPLGYRNKSTFPVGCNRRGEVVIGYYRKDSHQIVPLAACPVQDERLDPLLAAVGDCIRTYGWSIYAEKPHRGLIRHVSLRVGERTGQMLLTFVINGEQLPGIEAAAAHLQEAFPALMGVCVNTNRRRGNTIFGPETRCVAGQGFIEDELEGFRFRIESTTFFQICTSQAERLARLVVEAAAATAQMRVIDAYCGIGTLSLPLARSAHQVIGIESHPRSVEQARINARANNVTNCQFQLGAVEQCLPGLAADILVLDPPRKGCDPAVIETILRLAPLRVVYVSCNPATLARDLRLLVQGGYQLQRVQPVDMFAQTHHIESVATLLRGASF</sequence>
<dbReference type="Pfam" id="PF01938">
    <property type="entry name" value="TRAM"/>
    <property type="match status" value="1"/>
</dbReference>
<evidence type="ECO:0000259" key="6">
    <source>
        <dbReference type="PROSITE" id="PS50926"/>
    </source>
</evidence>
<dbReference type="FunFam" id="3.40.50.150:FF:000009">
    <property type="entry name" value="23S rRNA (Uracil(1939)-C(5))-methyltransferase RlmD"/>
    <property type="match status" value="1"/>
</dbReference>
<evidence type="ECO:0000256" key="2">
    <source>
        <dbReference type="ARBA" id="ARBA00022679"/>
    </source>
</evidence>
<dbReference type="KEGG" id="glj:GKIL_1337"/>